<dbReference type="SUPFAM" id="SSF53955">
    <property type="entry name" value="Lysozyme-like"/>
    <property type="match status" value="1"/>
</dbReference>
<dbReference type="Gene3D" id="1.10.530.10">
    <property type="match status" value="1"/>
</dbReference>
<evidence type="ECO:0000313" key="3">
    <source>
        <dbReference type="EMBL" id="QGG81041.1"/>
    </source>
</evidence>
<protein>
    <submittedName>
        <fullName evidence="3">Lytic murein transglycosylase B</fullName>
    </submittedName>
</protein>
<keyword evidence="4" id="KW-1185">Reference proteome</keyword>
<dbReference type="CDD" id="cd13399">
    <property type="entry name" value="Slt35-like"/>
    <property type="match status" value="1"/>
</dbReference>
<dbReference type="RefSeq" id="WP_153714544.1">
    <property type="nucleotide sequence ID" value="NZ_CP045871.1"/>
</dbReference>
<feature type="domain" description="Transglycosylase SLT" evidence="2">
    <location>
        <begin position="34"/>
        <end position="313"/>
    </location>
</feature>
<dbReference type="GO" id="GO:0009253">
    <property type="term" value="P:peptidoglycan catabolic process"/>
    <property type="evidence" value="ECO:0007669"/>
    <property type="project" value="TreeGrafter"/>
</dbReference>
<dbReference type="FunFam" id="1.10.8.350:FF:000001">
    <property type="entry name" value="Lytic murein transglycosylase B"/>
    <property type="match status" value="1"/>
</dbReference>
<evidence type="ECO:0000313" key="4">
    <source>
        <dbReference type="Proteomes" id="UP000388235"/>
    </source>
</evidence>
<dbReference type="PANTHER" id="PTHR30163">
    <property type="entry name" value="MEMBRANE-BOUND LYTIC MUREIN TRANSGLYCOSYLASE B"/>
    <property type="match status" value="1"/>
</dbReference>
<dbReference type="InterPro" id="IPR031304">
    <property type="entry name" value="SLT_2"/>
</dbReference>
<reference evidence="3 4" key="1">
    <citation type="submission" date="2019-11" db="EMBL/GenBank/DDBJ databases">
        <authorList>
            <person name="Khan S.A."/>
            <person name="Jeon C.O."/>
            <person name="Chun B.H."/>
        </authorList>
    </citation>
    <scope>NUCLEOTIDE SEQUENCE [LARGE SCALE GENOMIC DNA]</scope>
    <source>
        <strain evidence="3 4">IMCC 1097</strain>
    </source>
</reference>
<proteinExistence type="predicted"/>
<name>A0A5Q2QFA0_9GAMM</name>
<organism evidence="3 4">
    <name type="scientific">Litorivicinus lipolyticus</name>
    <dbReference type="NCBI Taxonomy" id="418701"/>
    <lineage>
        <taxon>Bacteria</taxon>
        <taxon>Pseudomonadati</taxon>
        <taxon>Pseudomonadota</taxon>
        <taxon>Gammaproteobacteria</taxon>
        <taxon>Oceanospirillales</taxon>
        <taxon>Litorivicinaceae</taxon>
        <taxon>Litorivicinus</taxon>
    </lineage>
</organism>
<dbReference type="KEGG" id="llp:GH975_10875"/>
<dbReference type="InterPro" id="IPR011757">
    <property type="entry name" value="Lytic_transglycosylase_MltB"/>
</dbReference>
<evidence type="ECO:0000259" key="2">
    <source>
        <dbReference type="Pfam" id="PF13406"/>
    </source>
</evidence>
<dbReference type="OrthoDB" id="9772911at2"/>
<dbReference type="Gene3D" id="1.10.8.350">
    <property type="entry name" value="Bacterial muramidase"/>
    <property type="match status" value="1"/>
</dbReference>
<dbReference type="NCBIfam" id="TIGR02282">
    <property type="entry name" value="MltB"/>
    <property type="match status" value="1"/>
</dbReference>
<dbReference type="GO" id="GO:0008933">
    <property type="term" value="F:peptidoglycan lytic transglycosylase activity"/>
    <property type="evidence" value="ECO:0007669"/>
    <property type="project" value="TreeGrafter"/>
</dbReference>
<dbReference type="InterPro" id="IPR023346">
    <property type="entry name" value="Lysozyme-like_dom_sf"/>
</dbReference>
<dbReference type="PANTHER" id="PTHR30163:SF9">
    <property type="entry name" value="MEMBRANE-BOUND LYTIC MUREIN TRANSGLYCOSYLASE B"/>
    <property type="match status" value="1"/>
</dbReference>
<dbReference type="AlphaFoldDB" id="A0A5Q2QFA0"/>
<evidence type="ECO:0000256" key="1">
    <source>
        <dbReference type="PIRSR" id="PIRSR611757-1"/>
    </source>
</evidence>
<dbReference type="Proteomes" id="UP000388235">
    <property type="component" value="Chromosome"/>
</dbReference>
<accession>A0A5Q2QFA0</accession>
<gene>
    <name evidence="3" type="primary">mltB</name>
    <name evidence="3" type="ORF">GH975_10875</name>
</gene>
<feature type="active site" evidence="1">
    <location>
        <position position="118"/>
    </location>
</feature>
<dbReference type="EMBL" id="CP045871">
    <property type="protein sequence ID" value="QGG81041.1"/>
    <property type="molecule type" value="Genomic_DNA"/>
</dbReference>
<dbReference type="Pfam" id="PF13406">
    <property type="entry name" value="SLT_2"/>
    <property type="match status" value="1"/>
</dbReference>
<sequence>MKWWWALCLAMPAWVSADGYADDPRLRRLMSEWSLDYQMPKGWLERQFIGVEKQQRVLDLFDRQAEAMPWFRYRPIFDNDERALQGVAFWQTHADALARAQADFGVPASVIVAVIGVETQYGQITGSFGALEALTTLALDYPRRSEFFTRELRELLTLALEENREATSFNSSYAGAMGIAQFMPSSYRAYAVDFDGDGDRDILNDPVDAIGSVAAYLARHGWRQGEPIVVSARPPQSNPNALVSRGLKLDTTLQTLRNAGVKFDVQRGDTARAKLFRLDGADGDEYYVALNNFYVITRYNRSLMYALSVNNLSRRIERSRQVE</sequence>
<dbReference type="InterPro" id="IPR043426">
    <property type="entry name" value="MltB-like"/>
</dbReference>